<dbReference type="SUPFAM" id="SSF54913">
    <property type="entry name" value="GlnB-like"/>
    <property type="match status" value="1"/>
</dbReference>
<dbReference type="InterPro" id="IPR011322">
    <property type="entry name" value="N-reg_PII-like_a/b"/>
</dbReference>
<dbReference type="PANTHER" id="PTHR23419:SF8">
    <property type="entry name" value="FI09726P"/>
    <property type="match status" value="1"/>
</dbReference>
<dbReference type="GO" id="GO:0010038">
    <property type="term" value="P:response to metal ion"/>
    <property type="evidence" value="ECO:0007669"/>
    <property type="project" value="InterPro"/>
</dbReference>
<accession>A0A3L8PVU7</accession>
<dbReference type="PANTHER" id="PTHR23419">
    <property type="entry name" value="DIVALENT CATION TOLERANCE CUTA-RELATED"/>
    <property type="match status" value="1"/>
</dbReference>
<evidence type="ECO:0000256" key="1">
    <source>
        <dbReference type="ARBA" id="ARBA00010169"/>
    </source>
</evidence>
<dbReference type="GO" id="GO:0005507">
    <property type="term" value="F:copper ion binding"/>
    <property type="evidence" value="ECO:0007669"/>
    <property type="project" value="TreeGrafter"/>
</dbReference>
<dbReference type="InterPro" id="IPR015867">
    <property type="entry name" value="N-reg_PII/ATP_PRibTrfase_C"/>
</dbReference>
<dbReference type="Proteomes" id="UP000281474">
    <property type="component" value="Unassembled WGS sequence"/>
</dbReference>
<name>A0A3L8PVU7_9GAMM</name>
<sequence length="110" mass="12553">MISTDKQLHLLITSVADLDQAKTLAKLLVNSKLAACVQCYPQVSSIYLWKGEICEDQEVILHIKCLKKHMPKLEKLIENHHPYDTPELIALPIDQSSEPYLDWIKTSTQP</sequence>
<dbReference type="OrthoDB" id="37622at2"/>
<dbReference type="InterPro" id="IPR004323">
    <property type="entry name" value="Ion_tolerance_CutA"/>
</dbReference>
<comment type="caution">
    <text evidence="2">The sequence shown here is derived from an EMBL/GenBank/DDBJ whole genome shotgun (WGS) entry which is preliminary data.</text>
</comment>
<dbReference type="Gene3D" id="3.30.70.120">
    <property type="match status" value="1"/>
</dbReference>
<proteinExistence type="inferred from homology"/>
<keyword evidence="3" id="KW-1185">Reference proteome</keyword>
<reference evidence="2 3" key="1">
    <citation type="submission" date="2018-09" db="EMBL/GenBank/DDBJ databases">
        <title>Phylogeny of the Shewanellaceae, and recommendation for two new genera, Pseudoshewanella and Parashewanella.</title>
        <authorList>
            <person name="Wang G."/>
        </authorList>
    </citation>
    <scope>NUCLEOTIDE SEQUENCE [LARGE SCALE GENOMIC DNA]</scope>
    <source>
        <strain evidence="2 3">C51</strain>
    </source>
</reference>
<comment type="similarity">
    <text evidence="1">Belongs to the CutA family.</text>
</comment>
<gene>
    <name evidence="2" type="ORF">D5018_11740</name>
</gene>
<evidence type="ECO:0000313" key="2">
    <source>
        <dbReference type="EMBL" id="RLV59535.1"/>
    </source>
</evidence>
<dbReference type="EMBL" id="QZEI01000032">
    <property type="protein sequence ID" value="RLV59535.1"/>
    <property type="molecule type" value="Genomic_DNA"/>
</dbReference>
<protein>
    <submittedName>
        <fullName evidence="2">Divalent-cation tolerance protein CutA</fullName>
    </submittedName>
</protein>
<dbReference type="AlphaFoldDB" id="A0A3L8PVU7"/>
<dbReference type="Pfam" id="PF03091">
    <property type="entry name" value="CutA1"/>
    <property type="match status" value="1"/>
</dbReference>
<organism evidence="2 3">
    <name type="scientific">Parashewanella curva</name>
    <dbReference type="NCBI Taxonomy" id="2338552"/>
    <lineage>
        <taxon>Bacteria</taxon>
        <taxon>Pseudomonadati</taxon>
        <taxon>Pseudomonadota</taxon>
        <taxon>Gammaproteobacteria</taxon>
        <taxon>Alteromonadales</taxon>
        <taxon>Shewanellaceae</taxon>
        <taxon>Parashewanella</taxon>
    </lineage>
</organism>
<evidence type="ECO:0000313" key="3">
    <source>
        <dbReference type="Proteomes" id="UP000281474"/>
    </source>
</evidence>